<reference evidence="2 3" key="1">
    <citation type="journal article" date="2017" name="Antonie Van Leeuwenhoek">
        <title>Phylogenomic resolution of the bacterial genus Pantoea and its relationship with Erwinia and Tatumella.</title>
        <authorList>
            <person name="Palmer M."/>
            <person name="Steenkamp E.T."/>
            <person name="Coetzee M.P."/>
            <person name="Chan W.Y."/>
            <person name="van Zyl E."/>
            <person name="De Maayer P."/>
            <person name="Coutinho T.A."/>
            <person name="Blom J."/>
            <person name="Smits T.H."/>
            <person name="Duffy B."/>
            <person name="Venter S.N."/>
        </authorList>
    </citation>
    <scope>NUCLEOTIDE SEQUENCE [LARGE SCALE GENOMIC DNA]</scope>
    <source>
        <strain evidence="2 3">LMG 2657</strain>
    </source>
</reference>
<comment type="caution">
    <text evidence="2">The sequence shown here is derived from an EMBL/GenBank/DDBJ whole genome shotgun (WGS) entry which is preliminary data.</text>
</comment>
<evidence type="ECO:0000259" key="1">
    <source>
        <dbReference type="PROSITE" id="PS50943"/>
    </source>
</evidence>
<dbReference type="SUPFAM" id="SSF47413">
    <property type="entry name" value="lambda repressor-like DNA-binding domains"/>
    <property type="match status" value="1"/>
</dbReference>
<dbReference type="InterPro" id="IPR010982">
    <property type="entry name" value="Lambda_DNA-bd_dom_sf"/>
</dbReference>
<feature type="domain" description="HTH cro/C1-type" evidence="1">
    <location>
        <begin position="9"/>
        <end position="66"/>
    </location>
</feature>
<dbReference type="EMBL" id="MLJI01000003">
    <property type="protein sequence ID" value="ORM88248.1"/>
    <property type="molecule type" value="Genomic_DNA"/>
</dbReference>
<gene>
    <name evidence="2" type="ORF">HA50_29000</name>
</gene>
<dbReference type="GO" id="GO:0003677">
    <property type="term" value="F:DNA binding"/>
    <property type="evidence" value="ECO:0007669"/>
    <property type="project" value="InterPro"/>
</dbReference>
<dbReference type="SMART" id="SM00530">
    <property type="entry name" value="HTH_XRE"/>
    <property type="match status" value="1"/>
</dbReference>
<dbReference type="PROSITE" id="PS50943">
    <property type="entry name" value="HTH_CROC1"/>
    <property type="match status" value="1"/>
</dbReference>
<accession>A0A1X1EH12</accession>
<protein>
    <recommendedName>
        <fullName evidence="1">HTH cro/C1-type domain-containing protein</fullName>
    </recommendedName>
</protein>
<dbReference type="AlphaFoldDB" id="A0A1X1EH12"/>
<dbReference type="CDD" id="cd00093">
    <property type="entry name" value="HTH_XRE"/>
    <property type="match status" value="1"/>
</dbReference>
<evidence type="ECO:0000313" key="3">
    <source>
        <dbReference type="Proteomes" id="UP000193749"/>
    </source>
</evidence>
<dbReference type="InterPro" id="IPR001387">
    <property type="entry name" value="Cro/C1-type_HTH"/>
</dbReference>
<proteinExistence type="predicted"/>
<dbReference type="Pfam" id="PF01381">
    <property type="entry name" value="HTH_3"/>
    <property type="match status" value="1"/>
</dbReference>
<sequence>MHTIGTTCRERRKARGWTQQVAASRAGIHRTLVSEIENGVYTGSLKALTIYLTAMDLMLTVQTAGLPQLDELGALFDDD</sequence>
<organism evidence="2 3">
    <name type="scientific">Pantoea cypripedii</name>
    <name type="common">Pectobacterium cypripedii</name>
    <name type="synonym">Erwinia cypripedii</name>
    <dbReference type="NCBI Taxonomy" id="55209"/>
    <lineage>
        <taxon>Bacteria</taxon>
        <taxon>Pseudomonadati</taxon>
        <taxon>Pseudomonadota</taxon>
        <taxon>Gammaproteobacteria</taxon>
        <taxon>Enterobacterales</taxon>
        <taxon>Erwiniaceae</taxon>
        <taxon>Pantoea</taxon>
    </lineage>
</organism>
<dbReference type="STRING" id="55209.HA50_29000"/>
<keyword evidence="3" id="KW-1185">Reference proteome</keyword>
<evidence type="ECO:0000313" key="2">
    <source>
        <dbReference type="EMBL" id="ORM88248.1"/>
    </source>
</evidence>
<dbReference type="Gene3D" id="1.10.260.40">
    <property type="entry name" value="lambda repressor-like DNA-binding domains"/>
    <property type="match status" value="1"/>
</dbReference>
<name>A0A1X1EH12_PANCY</name>
<dbReference type="Proteomes" id="UP000193749">
    <property type="component" value="Unassembled WGS sequence"/>
</dbReference>